<protein>
    <submittedName>
        <fullName evidence="1">Uncharacterized protein</fullName>
    </submittedName>
</protein>
<reference evidence="1 2" key="1">
    <citation type="journal article" date="2016" name="Sci. Rep.">
        <title>Metabolic traits of an uncultured archaeal lineage -MSBL1- from brine pools of the Red Sea.</title>
        <authorList>
            <person name="Mwirichia R."/>
            <person name="Alam I."/>
            <person name="Rashid M."/>
            <person name="Vinu M."/>
            <person name="Ba-Alawi W."/>
            <person name="Anthony Kamau A."/>
            <person name="Kamanda Ngugi D."/>
            <person name="Goker M."/>
            <person name="Klenk H.P."/>
            <person name="Bajic V."/>
            <person name="Stingl U."/>
        </authorList>
    </citation>
    <scope>NUCLEOTIDE SEQUENCE [LARGE SCALE GENOMIC DNA]</scope>
    <source>
        <strain evidence="1">SCGC-AAA259B11</strain>
    </source>
</reference>
<proteinExistence type="predicted"/>
<organism evidence="1 2">
    <name type="scientific">candidate division MSBL1 archaeon SCGC-AAA259B11</name>
    <dbReference type="NCBI Taxonomy" id="1698260"/>
    <lineage>
        <taxon>Archaea</taxon>
        <taxon>Methanobacteriati</taxon>
        <taxon>Methanobacteriota</taxon>
        <taxon>candidate division MSBL1</taxon>
    </lineage>
</organism>
<gene>
    <name evidence="1" type="ORF">AKJ61_00760</name>
</gene>
<evidence type="ECO:0000313" key="1">
    <source>
        <dbReference type="EMBL" id="KXA90364.1"/>
    </source>
</evidence>
<sequence>MAENVRRILEDDTYIDIVQALHLFGVRKMDFSDFPKRELRNVLDEKIGEREYISEVQREYTSKANGR</sequence>
<dbReference type="AlphaFoldDB" id="A0A133U848"/>
<evidence type="ECO:0000313" key="2">
    <source>
        <dbReference type="Proteomes" id="UP000070184"/>
    </source>
</evidence>
<accession>A0A133U848</accession>
<dbReference type="EMBL" id="LHXK01000006">
    <property type="protein sequence ID" value="KXA90364.1"/>
    <property type="molecule type" value="Genomic_DNA"/>
</dbReference>
<dbReference type="Proteomes" id="UP000070184">
    <property type="component" value="Unassembled WGS sequence"/>
</dbReference>
<keyword evidence="2" id="KW-1185">Reference proteome</keyword>
<comment type="caution">
    <text evidence="1">The sequence shown here is derived from an EMBL/GenBank/DDBJ whole genome shotgun (WGS) entry which is preliminary data.</text>
</comment>
<name>A0A133U848_9EURY</name>